<dbReference type="Gene3D" id="3.40.50.300">
    <property type="entry name" value="P-loop containing nucleotide triphosphate hydrolases"/>
    <property type="match status" value="1"/>
</dbReference>
<reference evidence="4 5" key="1">
    <citation type="submission" date="2021-01" db="EMBL/GenBank/DDBJ databases">
        <title>Genomic Encyclopedia of Type Strains, Phase IV (KMG-IV): sequencing the most valuable type-strain genomes for metagenomic binning, comparative biology and taxonomic classification.</title>
        <authorList>
            <person name="Goeker M."/>
        </authorList>
    </citation>
    <scope>NUCLEOTIDE SEQUENCE [LARGE SCALE GENOMIC DNA]</scope>
    <source>
        <strain evidence="4 5">DSM 105453</strain>
    </source>
</reference>
<comment type="caution">
    <text evidence="4">The sequence shown here is derived from an EMBL/GenBank/DDBJ whole genome shotgun (WGS) entry which is preliminary data.</text>
</comment>
<dbReference type="RefSeq" id="WP_077112512.1">
    <property type="nucleotide sequence ID" value="NZ_JAFBFH010000008.1"/>
</dbReference>
<keyword evidence="4" id="KW-0449">Lipoprotein</keyword>
<proteinExistence type="predicted"/>
<evidence type="ECO:0000259" key="3">
    <source>
        <dbReference type="Pfam" id="PF00005"/>
    </source>
</evidence>
<sequence>MSILDAQKSDKSDRNQLNKQEVLKGIDIQVENGDVVSIMSASGSGKMTLLNVLSSIDKVSRDTIKIDGKDIVGRKEKQRVIFIKDGQIHTQLKGEEARQMFLKDIMKTQGVLGGVHDEH</sequence>
<dbReference type="PANTHER" id="PTHR42788:SF13">
    <property type="entry name" value="ALIPHATIC SULFONATES IMPORT ATP-BINDING PROTEIN SSUB"/>
    <property type="match status" value="1"/>
</dbReference>
<accession>A0ABS2R4P1</accession>
<dbReference type="InterPro" id="IPR027417">
    <property type="entry name" value="P-loop_NTPase"/>
</dbReference>
<evidence type="ECO:0000313" key="5">
    <source>
        <dbReference type="Proteomes" id="UP000823485"/>
    </source>
</evidence>
<dbReference type="InterPro" id="IPR050166">
    <property type="entry name" value="ABC_transporter_ATP-bind"/>
</dbReference>
<protein>
    <submittedName>
        <fullName evidence="4">ABC-type lipoprotein export system ATPase subunit</fullName>
    </submittedName>
</protein>
<keyword evidence="1" id="KW-0813">Transport</keyword>
<feature type="domain" description="ABC transporter" evidence="3">
    <location>
        <begin position="23"/>
        <end position="81"/>
    </location>
</feature>
<dbReference type="Pfam" id="PF00005">
    <property type="entry name" value="ABC_tran"/>
    <property type="match status" value="1"/>
</dbReference>
<dbReference type="InterPro" id="IPR003439">
    <property type="entry name" value="ABC_transporter-like_ATP-bd"/>
</dbReference>
<dbReference type="Proteomes" id="UP000823485">
    <property type="component" value="Unassembled WGS sequence"/>
</dbReference>
<keyword evidence="5" id="KW-1185">Reference proteome</keyword>
<organism evidence="4 5">
    <name type="scientific">Siminovitchia thermophila</name>
    <dbReference type="NCBI Taxonomy" id="1245522"/>
    <lineage>
        <taxon>Bacteria</taxon>
        <taxon>Bacillati</taxon>
        <taxon>Bacillota</taxon>
        <taxon>Bacilli</taxon>
        <taxon>Bacillales</taxon>
        <taxon>Bacillaceae</taxon>
        <taxon>Siminovitchia</taxon>
    </lineage>
</organism>
<name>A0ABS2R4P1_9BACI</name>
<keyword evidence="2" id="KW-1278">Translocase</keyword>
<evidence type="ECO:0000313" key="4">
    <source>
        <dbReference type="EMBL" id="MBM7714578.1"/>
    </source>
</evidence>
<dbReference type="SUPFAM" id="SSF52540">
    <property type="entry name" value="P-loop containing nucleoside triphosphate hydrolases"/>
    <property type="match status" value="1"/>
</dbReference>
<evidence type="ECO:0000256" key="2">
    <source>
        <dbReference type="ARBA" id="ARBA00022967"/>
    </source>
</evidence>
<gene>
    <name evidence="4" type="ORF">JOC94_001550</name>
</gene>
<dbReference type="PANTHER" id="PTHR42788">
    <property type="entry name" value="TAURINE IMPORT ATP-BINDING PROTEIN-RELATED"/>
    <property type="match status" value="1"/>
</dbReference>
<dbReference type="EMBL" id="JAFBFH010000008">
    <property type="protein sequence ID" value="MBM7714578.1"/>
    <property type="molecule type" value="Genomic_DNA"/>
</dbReference>
<evidence type="ECO:0000256" key="1">
    <source>
        <dbReference type="ARBA" id="ARBA00022448"/>
    </source>
</evidence>